<name>A0A067THZ1_GALM3</name>
<dbReference type="EMBL" id="KL142369">
    <property type="protein sequence ID" value="KDR82850.1"/>
    <property type="molecule type" value="Genomic_DNA"/>
</dbReference>
<feature type="transmembrane region" description="Helical" evidence="1">
    <location>
        <begin position="223"/>
        <end position="243"/>
    </location>
</feature>
<reference evidence="3" key="1">
    <citation type="journal article" date="2014" name="Proc. Natl. Acad. Sci. U.S.A.">
        <title>Extensive sampling of basidiomycete genomes demonstrates inadequacy of the white-rot/brown-rot paradigm for wood decay fungi.</title>
        <authorList>
            <person name="Riley R."/>
            <person name="Salamov A.A."/>
            <person name="Brown D.W."/>
            <person name="Nagy L.G."/>
            <person name="Floudas D."/>
            <person name="Held B.W."/>
            <person name="Levasseur A."/>
            <person name="Lombard V."/>
            <person name="Morin E."/>
            <person name="Otillar R."/>
            <person name="Lindquist E.A."/>
            <person name="Sun H."/>
            <person name="LaButti K.M."/>
            <person name="Schmutz J."/>
            <person name="Jabbour D."/>
            <person name="Luo H."/>
            <person name="Baker S.E."/>
            <person name="Pisabarro A.G."/>
            <person name="Walton J.D."/>
            <person name="Blanchette R.A."/>
            <person name="Henrissat B."/>
            <person name="Martin F."/>
            <person name="Cullen D."/>
            <person name="Hibbett D.S."/>
            <person name="Grigoriev I.V."/>
        </authorList>
    </citation>
    <scope>NUCLEOTIDE SEQUENCE [LARGE SCALE GENOMIC DNA]</scope>
    <source>
        <strain evidence="3">CBS 339.88</strain>
    </source>
</reference>
<feature type="transmembrane region" description="Helical" evidence="1">
    <location>
        <begin position="23"/>
        <end position="43"/>
    </location>
</feature>
<dbReference type="STRING" id="685588.A0A067THZ1"/>
<feature type="transmembrane region" description="Helical" evidence="1">
    <location>
        <begin position="255"/>
        <end position="281"/>
    </location>
</feature>
<dbReference type="AlphaFoldDB" id="A0A067THZ1"/>
<gene>
    <name evidence="2" type="ORF">GALMADRAFT_853771</name>
</gene>
<sequence length="350" mass="39361">MAPVFVTNTTHNVGGAAPALLGVWIYFNLIVNTILLPLLVATFLFSSRTKRHPTLVNLCLAWIFSGVYSLILFYAKKHVGPEPSRSLCIGQSTLLFGVTPMWSVAILMLFYYMTTAVRCGPTKTAVDWWKLVFMLAAPYIAQFSFSVAALFISLSHPERVSRDFRVLYCALHYPKLGFAMGTFTLIMCVGIVCLEVHLCLIAYRNACGLRKAGKCANGVDYQFYLRVLIFGGYVTFGMVMNVVSMFIPRSAAPDIYAATAGTAVFLVFGTQPDVLSVWCFWRREPEEGPSFSYIDKYAFWRRVESPDLRKVDIEDMPPLPPPKSREYMTRMALENSPIIEITKPPPYRLA</sequence>
<keyword evidence="1" id="KW-0472">Membrane</keyword>
<keyword evidence="1" id="KW-0812">Transmembrane</keyword>
<feature type="transmembrane region" description="Helical" evidence="1">
    <location>
        <begin position="132"/>
        <end position="156"/>
    </location>
</feature>
<evidence type="ECO:0000313" key="2">
    <source>
        <dbReference type="EMBL" id="KDR82850.1"/>
    </source>
</evidence>
<dbReference type="HOGENOM" id="CLU_065186_0_0_1"/>
<evidence type="ECO:0008006" key="4">
    <source>
        <dbReference type="Google" id="ProtNLM"/>
    </source>
</evidence>
<feature type="transmembrane region" description="Helical" evidence="1">
    <location>
        <begin position="55"/>
        <end position="74"/>
    </location>
</feature>
<feature type="transmembrane region" description="Helical" evidence="1">
    <location>
        <begin position="176"/>
        <end position="203"/>
    </location>
</feature>
<evidence type="ECO:0000256" key="1">
    <source>
        <dbReference type="SAM" id="Phobius"/>
    </source>
</evidence>
<accession>A0A067THZ1</accession>
<keyword evidence="1" id="KW-1133">Transmembrane helix</keyword>
<keyword evidence="3" id="KW-1185">Reference proteome</keyword>
<feature type="transmembrane region" description="Helical" evidence="1">
    <location>
        <begin position="94"/>
        <end position="112"/>
    </location>
</feature>
<dbReference type="Proteomes" id="UP000027222">
    <property type="component" value="Unassembled WGS sequence"/>
</dbReference>
<evidence type="ECO:0000313" key="3">
    <source>
        <dbReference type="Proteomes" id="UP000027222"/>
    </source>
</evidence>
<proteinExistence type="predicted"/>
<dbReference type="OrthoDB" id="3232296at2759"/>
<organism evidence="2 3">
    <name type="scientific">Galerina marginata (strain CBS 339.88)</name>
    <dbReference type="NCBI Taxonomy" id="685588"/>
    <lineage>
        <taxon>Eukaryota</taxon>
        <taxon>Fungi</taxon>
        <taxon>Dikarya</taxon>
        <taxon>Basidiomycota</taxon>
        <taxon>Agaricomycotina</taxon>
        <taxon>Agaricomycetes</taxon>
        <taxon>Agaricomycetidae</taxon>
        <taxon>Agaricales</taxon>
        <taxon>Agaricineae</taxon>
        <taxon>Strophariaceae</taxon>
        <taxon>Galerina</taxon>
    </lineage>
</organism>
<protein>
    <recommendedName>
        <fullName evidence="4">G-protein coupled receptors family 2 profile 2 domain-containing protein</fullName>
    </recommendedName>
</protein>